<organism evidence="3 4">
    <name type="scientific">Lentinula aff. detonsa</name>
    <dbReference type="NCBI Taxonomy" id="2804958"/>
    <lineage>
        <taxon>Eukaryota</taxon>
        <taxon>Fungi</taxon>
        <taxon>Dikarya</taxon>
        <taxon>Basidiomycota</taxon>
        <taxon>Agaricomycotina</taxon>
        <taxon>Agaricomycetes</taxon>
        <taxon>Agaricomycetidae</taxon>
        <taxon>Agaricales</taxon>
        <taxon>Marasmiineae</taxon>
        <taxon>Omphalotaceae</taxon>
        <taxon>Lentinula</taxon>
    </lineage>
</organism>
<comment type="caution">
    <text evidence="3">The sequence shown here is derived from an EMBL/GenBank/DDBJ whole genome shotgun (WGS) entry which is preliminary data.</text>
</comment>
<gene>
    <name evidence="3" type="ORF">GGU10DRAFT_437693</name>
</gene>
<dbReference type="SUPFAM" id="SSF53474">
    <property type="entry name" value="alpha/beta-Hydrolases"/>
    <property type="match status" value="1"/>
</dbReference>
<dbReference type="Proteomes" id="UP001163798">
    <property type="component" value="Unassembled WGS sequence"/>
</dbReference>
<protein>
    <submittedName>
        <fullName evidence="3">Alpha/beta-hydrolase</fullName>
    </submittedName>
</protein>
<dbReference type="AlphaFoldDB" id="A0AA38KBY1"/>
<evidence type="ECO:0000313" key="3">
    <source>
        <dbReference type="EMBL" id="KAJ3780778.1"/>
    </source>
</evidence>
<dbReference type="EMBL" id="MU793656">
    <property type="protein sequence ID" value="KAJ3780778.1"/>
    <property type="molecule type" value="Genomic_DNA"/>
</dbReference>
<dbReference type="InterPro" id="IPR002921">
    <property type="entry name" value="Fungal_lipase-type"/>
</dbReference>
<dbReference type="Pfam" id="PF01764">
    <property type="entry name" value="Lipase_3"/>
    <property type="match status" value="1"/>
</dbReference>
<evidence type="ECO:0000256" key="1">
    <source>
        <dbReference type="SAM" id="SignalP"/>
    </source>
</evidence>
<reference evidence="3" key="1">
    <citation type="submission" date="2022-08" db="EMBL/GenBank/DDBJ databases">
        <authorList>
            <consortium name="DOE Joint Genome Institute"/>
            <person name="Min B."/>
            <person name="Riley R."/>
            <person name="Sierra-Patev S."/>
            <person name="Naranjo-Ortiz M."/>
            <person name="Looney B."/>
            <person name="Konkel Z."/>
            <person name="Slot J.C."/>
            <person name="Sakamoto Y."/>
            <person name="Steenwyk J.L."/>
            <person name="Rokas A."/>
            <person name="Carro J."/>
            <person name="Camarero S."/>
            <person name="Ferreira P."/>
            <person name="Molpeceres G."/>
            <person name="Ruiz-Duenas F.J."/>
            <person name="Serrano A."/>
            <person name="Henrissat B."/>
            <person name="Drula E."/>
            <person name="Hughes K.W."/>
            <person name="Mata J.L."/>
            <person name="Ishikawa N.K."/>
            <person name="Vargas-Isla R."/>
            <person name="Ushijima S."/>
            <person name="Smith C.A."/>
            <person name="Ahrendt S."/>
            <person name="Andreopoulos W."/>
            <person name="He G."/>
            <person name="Labutti K."/>
            <person name="Lipzen A."/>
            <person name="Ng V."/>
            <person name="Sandor L."/>
            <person name="Barry K."/>
            <person name="Martinez A.T."/>
            <person name="Xiao Y."/>
            <person name="Gibbons J.G."/>
            <person name="Terashima K."/>
            <person name="Hibbett D.S."/>
            <person name="Grigoriev I.V."/>
        </authorList>
    </citation>
    <scope>NUCLEOTIDE SEQUENCE</scope>
    <source>
        <strain evidence="3">TFB10291</strain>
    </source>
</reference>
<dbReference type="GO" id="GO:0006629">
    <property type="term" value="P:lipid metabolic process"/>
    <property type="evidence" value="ECO:0007669"/>
    <property type="project" value="InterPro"/>
</dbReference>
<dbReference type="InterPro" id="IPR029058">
    <property type="entry name" value="AB_hydrolase_fold"/>
</dbReference>
<evidence type="ECO:0000259" key="2">
    <source>
        <dbReference type="Pfam" id="PF01764"/>
    </source>
</evidence>
<evidence type="ECO:0000313" key="4">
    <source>
        <dbReference type="Proteomes" id="UP001163798"/>
    </source>
</evidence>
<keyword evidence="4" id="KW-1185">Reference proteome</keyword>
<name>A0AA38KBY1_9AGAR</name>
<accession>A0AA38KBY1</accession>
<feature type="chain" id="PRO_5041281624" evidence="1">
    <location>
        <begin position="21"/>
        <end position="276"/>
    </location>
</feature>
<proteinExistence type="predicted"/>
<sequence length="276" mass="30620">MSASLTTAALFLSSSRHSLAAQMVISNYIQYSCARRQNFYQNLLSAYNDEPGMISPMNVCIRLTYKYWPTRDIIIMSHEGTEATQLRSVLIDLKVPQTTLDSDLFPDVPTPTTVPVHPVFEHEHSLTASGILSEVTRLMERKHTNNVTLVGHCLGRAMFYPLFFTLNLPTSANVHTVVFGASRVGNAEFAALIDSNARVRRFIGFEHPQGEIHLLGNDNAVSCPGDDDAFDLPCQTKTVCFLGLYQGVDIGTLFCAAARLKLTQLGTRMFFPVRSL</sequence>
<keyword evidence="1" id="KW-0732">Signal</keyword>
<feature type="domain" description="Fungal lipase-type" evidence="2">
    <location>
        <begin position="78"/>
        <end position="197"/>
    </location>
</feature>
<dbReference type="Gene3D" id="3.40.50.1820">
    <property type="entry name" value="alpha/beta hydrolase"/>
    <property type="match status" value="1"/>
</dbReference>
<feature type="signal peptide" evidence="1">
    <location>
        <begin position="1"/>
        <end position="20"/>
    </location>
</feature>